<reference evidence="6" key="1">
    <citation type="submission" date="2020-12" db="EMBL/GenBank/DDBJ databases">
        <title>Methylobrevis albus sp. nov., isolated from fresh water lack sediment.</title>
        <authorList>
            <person name="Zou Q."/>
        </authorList>
    </citation>
    <scope>NUCLEOTIDE SEQUENCE</scope>
    <source>
        <strain evidence="6">L22</strain>
    </source>
</reference>
<evidence type="ECO:0000256" key="4">
    <source>
        <dbReference type="ARBA" id="ARBA00022729"/>
    </source>
</evidence>
<dbReference type="PROSITE" id="PS51318">
    <property type="entry name" value="TAT"/>
    <property type="match status" value="1"/>
</dbReference>
<dbReference type="RefSeq" id="WP_197311793.1">
    <property type="nucleotide sequence ID" value="NZ_JADZLT010000051.1"/>
</dbReference>
<gene>
    <name evidence="6" type="ORF">I5731_12785</name>
</gene>
<comment type="similarity">
    <text evidence="2">Belongs to the bacterial solute-binding protein 1 family.</text>
</comment>
<evidence type="ECO:0000313" key="6">
    <source>
        <dbReference type="EMBL" id="MBH0238704.1"/>
    </source>
</evidence>
<evidence type="ECO:0000256" key="5">
    <source>
        <dbReference type="ARBA" id="ARBA00022764"/>
    </source>
</evidence>
<organism evidence="6 7">
    <name type="scientific">Methylobrevis albus</name>
    <dbReference type="NCBI Taxonomy" id="2793297"/>
    <lineage>
        <taxon>Bacteria</taxon>
        <taxon>Pseudomonadati</taxon>
        <taxon>Pseudomonadota</taxon>
        <taxon>Alphaproteobacteria</taxon>
        <taxon>Hyphomicrobiales</taxon>
        <taxon>Pleomorphomonadaceae</taxon>
        <taxon>Methylobrevis</taxon>
    </lineage>
</organism>
<dbReference type="GO" id="GO:0030288">
    <property type="term" value="C:outer membrane-bounded periplasmic space"/>
    <property type="evidence" value="ECO:0007669"/>
    <property type="project" value="TreeGrafter"/>
</dbReference>
<evidence type="ECO:0000256" key="2">
    <source>
        <dbReference type="ARBA" id="ARBA00008520"/>
    </source>
</evidence>
<dbReference type="PANTHER" id="PTHR30006">
    <property type="entry name" value="THIAMINE-BINDING PERIPLASMIC PROTEIN-RELATED"/>
    <property type="match status" value="1"/>
</dbReference>
<dbReference type="InterPro" id="IPR006311">
    <property type="entry name" value="TAT_signal"/>
</dbReference>
<evidence type="ECO:0000256" key="3">
    <source>
        <dbReference type="ARBA" id="ARBA00022448"/>
    </source>
</evidence>
<sequence>MTTFDKSMSPSSALTGKASRRDILKVGAGLAAAAAFPMPAIAQERTIKVGSYGGYFENSFIDNVYPAFKEATGITVESVTQPNSSAWLTTMEQATKAGAVPADISLYDKIAMIRASKIGMLKAYDLTKAPNTSNLEKLYLFDGGAGVVGVGAMSWYVNMIINTEQVTPAPASWAEFWEPKFAGKLGMYANYDGRLIDIAAKTFFDGPATLGTDEGIIAVIDKIAELKPNVKIWWKAENVMQNAMQNEEVVAGQYYHDVTGIMASEGFPVASVFPKEGNVVDYGSWCLSSISTKEAEAHEFINFCSLPSTQALMSRKIGTAPLVAKSLTDLTDEEFLAVSSEQTPIVPAYEVYLEKADFIQSTWEKMLTA</sequence>
<dbReference type="Gene3D" id="3.40.190.10">
    <property type="entry name" value="Periplasmic binding protein-like II"/>
    <property type="match status" value="2"/>
</dbReference>
<comment type="caution">
    <text evidence="6">The sequence shown here is derived from an EMBL/GenBank/DDBJ whole genome shotgun (WGS) entry which is preliminary data.</text>
</comment>
<dbReference type="InterPro" id="IPR006059">
    <property type="entry name" value="SBP"/>
</dbReference>
<evidence type="ECO:0000256" key="1">
    <source>
        <dbReference type="ARBA" id="ARBA00004418"/>
    </source>
</evidence>
<dbReference type="PANTHER" id="PTHR30006:SF3">
    <property type="entry name" value="THIAMINE-BINDING PERIPLASMIC PROTEIN"/>
    <property type="match status" value="1"/>
</dbReference>
<keyword evidence="4" id="KW-0732">Signal</keyword>
<dbReference type="GO" id="GO:0030976">
    <property type="term" value="F:thiamine pyrophosphate binding"/>
    <property type="evidence" value="ECO:0007669"/>
    <property type="project" value="TreeGrafter"/>
</dbReference>
<dbReference type="GO" id="GO:0030975">
    <property type="term" value="F:thiamine binding"/>
    <property type="evidence" value="ECO:0007669"/>
    <property type="project" value="TreeGrafter"/>
</dbReference>
<protein>
    <submittedName>
        <fullName evidence="6">Extracellular solute-binding protein</fullName>
    </submittedName>
</protein>
<evidence type="ECO:0000313" key="7">
    <source>
        <dbReference type="Proteomes" id="UP000631694"/>
    </source>
</evidence>
<dbReference type="EMBL" id="JADZLT010000051">
    <property type="protein sequence ID" value="MBH0238704.1"/>
    <property type="molecule type" value="Genomic_DNA"/>
</dbReference>
<dbReference type="Pfam" id="PF13416">
    <property type="entry name" value="SBP_bac_8"/>
    <property type="match status" value="1"/>
</dbReference>
<proteinExistence type="inferred from homology"/>
<dbReference type="AlphaFoldDB" id="A0A931N018"/>
<keyword evidence="7" id="KW-1185">Reference proteome</keyword>
<name>A0A931N018_9HYPH</name>
<dbReference type="Proteomes" id="UP000631694">
    <property type="component" value="Unassembled WGS sequence"/>
</dbReference>
<comment type="subcellular location">
    <subcellularLocation>
        <location evidence="1">Periplasm</location>
    </subcellularLocation>
</comment>
<accession>A0A931N018</accession>
<keyword evidence="3" id="KW-0813">Transport</keyword>
<keyword evidence="5" id="KW-0574">Periplasm</keyword>
<dbReference type="SUPFAM" id="SSF53850">
    <property type="entry name" value="Periplasmic binding protein-like II"/>
    <property type="match status" value="1"/>
</dbReference>
<dbReference type="GO" id="GO:0015888">
    <property type="term" value="P:thiamine transport"/>
    <property type="evidence" value="ECO:0007669"/>
    <property type="project" value="TreeGrafter"/>
</dbReference>